<reference evidence="2 3" key="1">
    <citation type="submission" date="2024-09" db="EMBL/GenBank/DDBJ databases">
        <authorList>
            <person name="Lee S.D."/>
        </authorList>
    </citation>
    <scope>NUCLEOTIDE SEQUENCE [LARGE SCALE GENOMIC DNA]</scope>
    <source>
        <strain evidence="2 3">N8-3</strain>
    </source>
</reference>
<evidence type="ECO:0000313" key="3">
    <source>
        <dbReference type="Proteomes" id="UP001592531"/>
    </source>
</evidence>
<accession>A0ABV6VPD0</accession>
<name>A0ABV6VPD0_9ACTN</name>
<comment type="caution">
    <text evidence="2">The sequence shown here is derived from an EMBL/GenBank/DDBJ whole genome shotgun (WGS) entry which is preliminary data.</text>
</comment>
<protein>
    <submittedName>
        <fullName evidence="2">Uncharacterized protein</fullName>
    </submittedName>
</protein>
<dbReference type="EMBL" id="JBHFAB010000001">
    <property type="protein sequence ID" value="MFC1415416.1"/>
    <property type="molecule type" value="Genomic_DNA"/>
</dbReference>
<dbReference type="RefSeq" id="WP_380531053.1">
    <property type="nucleotide sequence ID" value="NZ_JBHFAB010000001.1"/>
</dbReference>
<dbReference type="Proteomes" id="UP001592531">
    <property type="component" value="Unassembled WGS sequence"/>
</dbReference>
<evidence type="ECO:0000256" key="1">
    <source>
        <dbReference type="SAM" id="MobiDB-lite"/>
    </source>
</evidence>
<evidence type="ECO:0000313" key="2">
    <source>
        <dbReference type="EMBL" id="MFC1415416.1"/>
    </source>
</evidence>
<sequence length="98" mass="10395">MKITMHNGRPVVALTGWDLAVVTEALGAHVAQAGGQARRAAVLLASMEALDSANKRDACTCGSREHHPADCPAAGRRLRAVGPADGETARRRTRRSLR</sequence>
<gene>
    <name evidence="2" type="ORF">ACEZDE_01960</name>
</gene>
<feature type="region of interest" description="Disordered" evidence="1">
    <location>
        <begin position="59"/>
        <end position="98"/>
    </location>
</feature>
<proteinExistence type="predicted"/>
<feature type="compositionally biased region" description="Basic and acidic residues" evidence="1">
    <location>
        <begin position="59"/>
        <end position="69"/>
    </location>
</feature>
<keyword evidence="3" id="KW-1185">Reference proteome</keyword>
<organism evidence="2 3">
    <name type="scientific">Streptacidiphilus cavernicola</name>
    <dbReference type="NCBI Taxonomy" id="3342716"/>
    <lineage>
        <taxon>Bacteria</taxon>
        <taxon>Bacillati</taxon>
        <taxon>Actinomycetota</taxon>
        <taxon>Actinomycetes</taxon>
        <taxon>Kitasatosporales</taxon>
        <taxon>Streptomycetaceae</taxon>
        <taxon>Streptacidiphilus</taxon>
    </lineage>
</organism>